<feature type="non-terminal residue" evidence="2">
    <location>
        <position position="286"/>
    </location>
</feature>
<reference evidence="2" key="1">
    <citation type="submission" date="2023-03" db="EMBL/GenBank/DDBJ databases">
        <title>Massive genome expansion in bonnet fungi (Mycena s.s.) driven by repeated elements and novel gene families across ecological guilds.</title>
        <authorList>
            <consortium name="Lawrence Berkeley National Laboratory"/>
            <person name="Harder C.B."/>
            <person name="Miyauchi S."/>
            <person name="Viragh M."/>
            <person name="Kuo A."/>
            <person name="Thoen E."/>
            <person name="Andreopoulos B."/>
            <person name="Lu D."/>
            <person name="Skrede I."/>
            <person name="Drula E."/>
            <person name="Henrissat B."/>
            <person name="Morin E."/>
            <person name="Kohler A."/>
            <person name="Barry K."/>
            <person name="LaButti K."/>
            <person name="Morin E."/>
            <person name="Salamov A."/>
            <person name="Lipzen A."/>
            <person name="Mereny Z."/>
            <person name="Hegedus B."/>
            <person name="Baldrian P."/>
            <person name="Stursova M."/>
            <person name="Weitz H."/>
            <person name="Taylor A."/>
            <person name="Grigoriev I.V."/>
            <person name="Nagy L.G."/>
            <person name="Martin F."/>
            <person name="Kauserud H."/>
        </authorList>
    </citation>
    <scope>NUCLEOTIDE SEQUENCE</scope>
    <source>
        <strain evidence="2">9284</strain>
    </source>
</reference>
<keyword evidence="3" id="KW-1185">Reference proteome</keyword>
<organism evidence="2 3">
    <name type="scientific">Roridomyces roridus</name>
    <dbReference type="NCBI Taxonomy" id="1738132"/>
    <lineage>
        <taxon>Eukaryota</taxon>
        <taxon>Fungi</taxon>
        <taxon>Dikarya</taxon>
        <taxon>Basidiomycota</taxon>
        <taxon>Agaricomycotina</taxon>
        <taxon>Agaricomycetes</taxon>
        <taxon>Agaricomycetidae</taxon>
        <taxon>Agaricales</taxon>
        <taxon>Marasmiineae</taxon>
        <taxon>Mycenaceae</taxon>
        <taxon>Roridomyces</taxon>
    </lineage>
</organism>
<gene>
    <name evidence="2" type="ORF">FB45DRAFT_799377</name>
</gene>
<protein>
    <recommendedName>
        <fullName evidence="4">F-box domain-containing protein</fullName>
    </recommendedName>
</protein>
<keyword evidence="1" id="KW-0175">Coiled coil</keyword>
<dbReference type="AlphaFoldDB" id="A0AAD7FEX5"/>
<dbReference type="EMBL" id="JARKIF010000017">
    <property type="protein sequence ID" value="KAJ7620104.1"/>
    <property type="molecule type" value="Genomic_DNA"/>
</dbReference>
<name>A0AAD7FEX5_9AGAR</name>
<evidence type="ECO:0000313" key="2">
    <source>
        <dbReference type="EMBL" id="KAJ7620104.1"/>
    </source>
</evidence>
<dbReference type="Proteomes" id="UP001221142">
    <property type="component" value="Unassembled WGS sequence"/>
</dbReference>
<evidence type="ECO:0000313" key="3">
    <source>
        <dbReference type="Proteomes" id="UP001221142"/>
    </source>
</evidence>
<feature type="coiled-coil region" evidence="1">
    <location>
        <begin position="19"/>
        <end position="46"/>
    </location>
</feature>
<accession>A0AAD7FEX5</accession>
<sequence length="286" mass="32009">MGTSNADTMSAPSPTSPEVAAARSRMAQLNVEIEQLRRSLKTRLAERKQCRDVLARYKYPILTLPTEITSEIFTHFVPPYTELAAPTNPDSPVLLLSICHQWRDIARRTPALWSSMQVVLDDDQLDIVHEQQLRLLEIWLKRSRNCPLSIRLADTRLLPVSASFATTKFVEAILRHASRWQHVEIEVPYENLRALSAPMPLLRSIGVGPIEGILPDTTPSATAVRMFASAPNLKTVLLAARVNSFTIILPWSQITTLTASVYVPEAIHVLHQTTALETCTLSIFDQ</sequence>
<evidence type="ECO:0008006" key="4">
    <source>
        <dbReference type="Google" id="ProtNLM"/>
    </source>
</evidence>
<proteinExistence type="predicted"/>
<comment type="caution">
    <text evidence="2">The sequence shown here is derived from an EMBL/GenBank/DDBJ whole genome shotgun (WGS) entry which is preliminary data.</text>
</comment>
<evidence type="ECO:0000256" key="1">
    <source>
        <dbReference type="SAM" id="Coils"/>
    </source>
</evidence>